<reference evidence="2" key="1">
    <citation type="submission" date="2021-11" db="EMBL/GenBank/DDBJ databases">
        <authorList>
            <consortium name="Genoscope - CEA"/>
            <person name="William W."/>
        </authorList>
    </citation>
    <scope>NUCLEOTIDE SEQUENCE</scope>
</reference>
<dbReference type="AlphaFoldDB" id="A0A8J2SZ06"/>
<evidence type="ECO:0000256" key="1">
    <source>
        <dbReference type="SAM" id="SignalP"/>
    </source>
</evidence>
<protein>
    <submittedName>
        <fullName evidence="2">Uncharacterized protein</fullName>
    </submittedName>
</protein>
<keyword evidence="1" id="KW-0732">Signal</keyword>
<dbReference type="Proteomes" id="UP000789595">
    <property type="component" value="Unassembled WGS sequence"/>
</dbReference>
<keyword evidence="3" id="KW-1185">Reference proteome</keyword>
<comment type="caution">
    <text evidence="2">The sequence shown here is derived from an EMBL/GenBank/DDBJ whole genome shotgun (WGS) entry which is preliminary data.</text>
</comment>
<proteinExistence type="predicted"/>
<feature type="chain" id="PRO_5035167983" evidence="1">
    <location>
        <begin position="17"/>
        <end position="796"/>
    </location>
</feature>
<feature type="signal peptide" evidence="1">
    <location>
        <begin position="1"/>
        <end position="16"/>
    </location>
</feature>
<accession>A0A8J2SZ06</accession>
<gene>
    <name evidence="2" type="ORF">PECAL_5P11860</name>
</gene>
<dbReference type="EMBL" id="CAKKNE010000005">
    <property type="protein sequence ID" value="CAH0376587.1"/>
    <property type="molecule type" value="Genomic_DNA"/>
</dbReference>
<name>A0A8J2SZ06_9STRA</name>
<sequence>MRSVLVVLALWDAGAAADLAALAPFAPEEHAPAVKRSAERAAKASRLVADHGHLLPPDLREKAHDLLNEHDFRVHAALDSARPGPALAAIQKKESGYLKAFQKLGGERAATKAKQLPKDEERRKLRATRDVLRAATGLDAEEPVWGAPFRALEALFGEGHAPMEALGVSAKFFEDGTALTKRYHVALSPPCDCWTFGREAVVEQAKSVAESLKAPPLVEAWLDSIAADDTGKLPSVGFGVSAEDGACKLYVLNYGGNELPPLPLLDSLPQTARKPDRASSVLVSVEWKFGDMKTQQMRQYAVEASADDVAVARHTQDERFAGDELVAALDGTFGVKQSEDIAVTAPFQYVGDATPLVAAPLSKSGLKLKPQDGGIDSNAETDAKLAVLLKDAAPGAGAWLDRSRVVRHALSNVQFGEAFVTLYRHPTVFGFVDPSSAPQHLALRNALTKRAGASRRRLSGTTPCDEAEELFMDRAVWGSEDSDCADDKEKAENAGKCPSSCQRDIDCLIASCSDCAVVDVVCDEKIDTAAYPQLAGQATDEDGNNRTYSDLDLADVPAEKKLQAPYGDSGLFDTMNLWGPEGCRYPYYGYLPDAPLCNECSSLAEAKEDVLKGLWDGPCNSEDPPTWDDDEGPYTEYTPPTPANYPGCGCDCADFLRRDISAQCTPTSCIHVAQQYAPANSVCAGSDVKWDTVSGCTDEYGTGTQFDSTWSGDACLDSTGATTVVQDASATCYQTQASISEADLVDYKANPKQCAAKPISAAAATATGPVAAAAAAATGPAISAVLALVGAVALGP</sequence>
<evidence type="ECO:0000313" key="2">
    <source>
        <dbReference type="EMBL" id="CAH0376587.1"/>
    </source>
</evidence>
<organism evidence="2 3">
    <name type="scientific">Pelagomonas calceolata</name>
    <dbReference type="NCBI Taxonomy" id="35677"/>
    <lineage>
        <taxon>Eukaryota</taxon>
        <taxon>Sar</taxon>
        <taxon>Stramenopiles</taxon>
        <taxon>Ochrophyta</taxon>
        <taxon>Pelagophyceae</taxon>
        <taxon>Pelagomonadales</taxon>
        <taxon>Pelagomonadaceae</taxon>
        <taxon>Pelagomonas</taxon>
    </lineage>
</organism>
<evidence type="ECO:0000313" key="3">
    <source>
        <dbReference type="Proteomes" id="UP000789595"/>
    </source>
</evidence>